<dbReference type="Pfam" id="PF13443">
    <property type="entry name" value="HTH_26"/>
    <property type="match status" value="1"/>
</dbReference>
<accession>A0A1X6YPI6</accession>
<proteinExistence type="predicted"/>
<evidence type="ECO:0000259" key="1">
    <source>
        <dbReference type="PROSITE" id="PS50943"/>
    </source>
</evidence>
<protein>
    <recommendedName>
        <fullName evidence="1">HTH cro/C1-type domain-containing protein</fullName>
    </recommendedName>
</protein>
<dbReference type="EMBL" id="FWFK01000002">
    <property type="protein sequence ID" value="SLN27515.1"/>
    <property type="molecule type" value="Genomic_DNA"/>
</dbReference>
<gene>
    <name evidence="2" type="ORF">ROJ8625_01136</name>
</gene>
<name>A0A1X6YPI6_9RHOB</name>
<sequence>METLPDPTPAELRHRLGENLRVLSRSAPSISALCRELGINRTQFNRYRAGESFPRPDVLWRICRHFRVDARILLEPVADVISSSAVPFCHSELSGFFSAAAPGLSEADMPSGFYRSTHRDAALEDRYRSGLVLIYRRDGHVFVRGFTPRTDAVRASRDREFRGLVLHESGGAFAITSRRDGNDVTYMRLRRFTDDPDLWFGEALGPPHSDPSRLQIVYEFLGSARHEIFATARTGGIVMSDALPDRLRGRL</sequence>
<dbReference type="GO" id="GO:0003677">
    <property type="term" value="F:DNA binding"/>
    <property type="evidence" value="ECO:0007669"/>
    <property type="project" value="InterPro"/>
</dbReference>
<dbReference type="InterPro" id="IPR001387">
    <property type="entry name" value="Cro/C1-type_HTH"/>
</dbReference>
<reference evidence="2 3" key="1">
    <citation type="submission" date="2017-03" db="EMBL/GenBank/DDBJ databases">
        <authorList>
            <person name="Afonso C.L."/>
            <person name="Miller P.J."/>
            <person name="Scott M.A."/>
            <person name="Spackman E."/>
            <person name="Goraichik I."/>
            <person name="Dimitrov K.M."/>
            <person name="Suarez D.L."/>
            <person name="Swayne D.E."/>
        </authorList>
    </citation>
    <scope>NUCLEOTIDE SEQUENCE [LARGE SCALE GENOMIC DNA]</scope>
    <source>
        <strain evidence="2 3">CECT 8625</strain>
    </source>
</reference>
<dbReference type="Proteomes" id="UP000193570">
    <property type="component" value="Unassembled WGS sequence"/>
</dbReference>
<evidence type="ECO:0000313" key="2">
    <source>
        <dbReference type="EMBL" id="SLN27515.1"/>
    </source>
</evidence>
<dbReference type="OrthoDB" id="8902678at2"/>
<dbReference type="InterPro" id="IPR010982">
    <property type="entry name" value="Lambda_DNA-bd_dom_sf"/>
</dbReference>
<dbReference type="CDD" id="cd00093">
    <property type="entry name" value="HTH_XRE"/>
    <property type="match status" value="1"/>
</dbReference>
<organism evidence="2 3">
    <name type="scientific">Roseivivax jejudonensis</name>
    <dbReference type="NCBI Taxonomy" id="1529041"/>
    <lineage>
        <taxon>Bacteria</taxon>
        <taxon>Pseudomonadati</taxon>
        <taxon>Pseudomonadota</taxon>
        <taxon>Alphaproteobacteria</taxon>
        <taxon>Rhodobacterales</taxon>
        <taxon>Roseobacteraceae</taxon>
        <taxon>Roseivivax</taxon>
    </lineage>
</organism>
<dbReference type="AlphaFoldDB" id="A0A1X6YPI6"/>
<keyword evidence="3" id="KW-1185">Reference proteome</keyword>
<dbReference type="RefSeq" id="WP_085790899.1">
    <property type="nucleotide sequence ID" value="NZ_FWFK01000002.1"/>
</dbReference>
<dbReference type="SUPFAM" id="SSF47413">
    <property type="entry name" value="lambda repressor-like DNA-binding domains"/>
    <property type="match status" value="1"/>
</dbReference>
<feature type="domain" description="HTH cro/C1-type" evidence="1">
    <location>
        <begin position="29"/>
        <end position="73"/>
    </location>
</feature>
<dbReference type="Gene3D" id="1.10.260.40">
    <property type="entry name" value="lambda repressor-like DNA-binding domains"/>
    <property type="match status" value="1"/>
</dbReference>
<dbReference type="PROSITE" id="PS50943">
    <property type="entry name" value="HTH_CROC1"/>
    <property type="match status" value="1"/>
</dbReference>
<evidence type="ECO:0000313" key="3">
    <source>
        <dbReference type="Proteomes" id="UP000193570"/>
    </source>
</evidence>